<dbReference type="Gene3D" id="3.30.1490.480">
    <property type="entry name" value="Endolytic murein transglycosylase"/>
    <property type="match status" value="1"/>
</dbReference>
<comment type="caution">
    <text evidence="9">The sequence shown here is derived from an EMBL/GenBank/DDBJ whole genome shotgun (WGS) entry which is preliminary data.</text>
</comment>
<dbReference type="PANTHER" id="PTHR30518">
    <property type="entry name" value="ENDOLYTIC MUREIN TRANSGLYCOSYLASE"/>
    <property type="match status" value="1"/>
</dbReference>
<comment type="similarity">
    <text evidence="7">Belongs to the transglycosylase MltG family.</text>
</comment>
<dbReference type="GO" id="GO:0008932">
    <property type="term" value="F:lytic endotransglycosylase activity"/>
    <property type="evidence" value="ECO:0007669"/>
    <property type="project" value="UniProtKB-UniRule"/>
</dbReference>
<dbReference type="Pfam" id="PF02618">
    <property type="entry name" value="YceG"/>
    <property type="match status" value="1"/>
</dbReference>
<evidence type="ECO:0000313" key="9">
    <source>
        <dbReference type="EMBL" id="RST61527.1"/>
    </source>
</evidence>
<keyword evidence="11" id="KW-1185">Reference proteome</keyword>
<evidence type="ECO:0000313" key="8">
    <source>
        <dbReference type="EMBL" id="GIN97994.1"/>
    </source>
</evidence>
<organism evidence="9 10">
    <name type="scientific">Siminovitchia terrae</name>
    <name type="common">Bacillus terrae</name>
    <dbReference type="NCBI Taxonomy" id="1914933"/>
    <lineage>
        <taxon>Bacteria</taxon>
        <taxon>Bacillati</taxon>
        <taxon>Bacillota</taxon>
        <taxon>Bacilli</taxon>
        <taxon>Bacillales</taxon>
        <taxon>Bacillaceae</taxon>
        <taxon>Siminovitchia</taxon>
    </lineage>
</organism>
<comment type="function">
    <text evidence="7">Functions as a peptidoglycan terminase that cleaves nascent peptidoglycan strands endolytically to terminate their elongation.</text>
</comment>
<name>A0A429XDK1_SIMTE</name>
<evidence type="ECO:0000256" key="3">
    <source>
        <dbReference type="ARBA" id="ARBA00022989"/>
    </source>
</evidence>
<proteinExistence type="inferred from homology"/>
<dbReference type="RefSeq" id="WP_120114888.1">
    <property type="nucleotide sequence ID" value="NZ_BORI01000002.1"/>
</dbReference>
<comment type="catalytic activity">
    <reaction evidence="7">
        <text>a peptidoglycan chain = a peptidoglycan chain with N-acetyl-1,6-anhydromuramyl-[peptide] at the reducing end + a peptidoglycan chain with N-acetylglucosamine at the non-reducing end.</text>
        <dbReference type="EC" id="4.2.2.29"/>
    </reaction>
</comment>
<evidence type="ECO:0000256" key="6">
    <source>
        <dbReference type="ARBA" id="ARBA00023316"/>
    </source>
</evidence>
<dbReference type="GO" id="GO:0005886">
    <property type="term" value="C:plasma membrane"/>
    <property type="evidence" value="ECO:0007669"/>
    <property type="project" value="UniProtKB-SubCell"/>
</dbReference>
<feature type="transmembrane region" description="Helical" evidence="7">
    <location>
        <begin position="35"/>
        <end position="58"/>
    </location>
</feature>
<dbReference type="EC" id="4.2.2.29" evidence="7"/>
<sequence length="385" mass="43091">MTKEGKEKIDKQARAAVMRENLLEKRSEAVIIRKIVAIITLTCSALLLIAALGIFIYVKSALKPVDSDSKKEIQVEVPIGSSTTSIGKLLEDKGVIKNASVFKYYVKFNNISGFQAGTYTFSPSMSLQEISQNLQTGILAQKAMFKLTIPEGYSLDQIAGVIAKETGKSKEKILKELDSEETVNLFGEKYPELLTEDSFGSKVKHPLEGYLYPATYSYYEENPSIAAIIDPMIKKTQEVVAKYSEKIEEKDINTHELLTMASLIEKEATAKADRHLISSVFYNRMEEDMPLQTDPTVLYALGKHKKRTMYKDLEVESPYNTYKVKGLPPGPISNAGETSIEAALNPADSKYLYFLAEHGTGEVHYAKTLKEHNELKAKYITDKRK</sequence>
<evidence type="ECO:0000256" key="5">
    <source>
        <dbReference type="ARBA" id="ARBA00023239"/>
    </source>
</evidence>
<dbReference type="NCBIfam" id="TIGR00247">
    <property type="entry name" value="endolytic transglycosylase MltG"/>
    <property type="match status" value="1"/>
</dbReference>
<evidence type="ECO:0000256" key="2">
    <source>
        <dbReference type="ARBA" id="ARBA00022692"/>
    </source>
</evidence>
<dbReference type="OrthoDB" id="9814591at2"/>
<dbReference type="EMBL" id="QYTW02000001">
    <property type="protein sequence ID" value="RST61527.1"/>
    <property type="molecule type" value="Genomic_DNA"/>
</dbReference>
<dbReference type="CDD" id="cd08010">
    <property type="entry name" value="MltG_like"/>
    <property type="match status" value="1"/>
</dbReference>
<evidence type="ECO:0000256" key="4">
    <source>
        <dbReference type="ARBA" id="ARBA00023136"/>
    </source>
</evidence>
<dbReference type="Proteomes" id="UP000680670">
    <property type="component" value="Unassembled WGS sequence"/>
</dbReference>
<reference evidence="9 10" key="1">
    <citation type="submission" date="2018-12" db="EMBL/GenBank/DDBJ databases">
        <authorList>
            <person name="Sun L."/>
            <person name="Chen Z."/>
        </authorList>
    </citation>
    <scope>NUCLEOTIDE SEQUENCE [LARGE SCALE GENOMIC DNA]</scope>
    <source>
        <strain evidence="9 10">LMG 29736</strain>
    </source>
</reference>
<keyword evidence="1 7" id="KW-1003">Cell membrane</keyword>
<dbReference type="GO" id="GO:0009252">
    <property type="term" value="P:peptidoglycan biosynthetic process"/>
    <property type="evidence" value="ECO:0007669"/>
    <property type="project" value="UniProtKB-UniRule"/>
</dbReference>
<dbReference type="Gene3D" id="3.30.160.60">
    <property type="entry name" value="Classic Zinc Finger"/>
    <property type="match status" value="1"/>
</dbReference>
<evidence type="ECO:0000256" key="1">
    <source>
        <dbReference type="ARBA" id="ARBA00022475"/>
    </source>
</evidence>
<evidence type="ECO:0000313" key="11">
    <source>
        <dbReference type="Proteomes" id="UP000680670"/>
    </source>
</evidence>
<evidence type="ECO:0000256" key="7">
    <source>
        <dbReference type="HAMAP-Rule" id="MF_02065"/>
    </source>
</evidence>
<dbReference type="HAMAP" id="MF_02065">
    <property type="entry name" value="MltG"/>
    <property type="match status" value="1"/>
</dbReference>
<keyword evidence="2 7" id="KW-0812">Transmembrane</keyword>
<dbReference type="InterPro" id="IPR003770">
    <property type="entry name" value="MLTG-like"/>
</dbReference>
<dbReference type="PANTHER" id="PTHR30518:SF2">
    <property type="entry name" value="ENDOLYTIC MUREIN TRANSGLYCOSYLASE"/>
    <property type="match status" value="1"/>
</dbReference>
<dbReference type="AlphaFoldDB" id="A0A429XDK1"/>
<keyword evidence="5 7" id="KW-0456">Lyase</keyword>
<dbReference type="EMBL" id="BORJ01000011">
    <property type="protein sequence ID" value="GIN97994.1"/>
    <property type="molecule type" value="Genomic_DNA"/>
</dbReference>
<protein>
    <recommendedName>
        <fullName evidence="7">Endolytic murein transglycosylase</fullName>
        <ecNumber evidence="7">4.2.2.29</ecNumber>
    </recommendedName>
    <alternativeName>
        <fullName evidence="7">Peptidoglycan lytic transglycosylase</fullName>
    </alternativeName>
    <alternativeName>
        <fullName evidence="7">Peptidoglycan polymerization terminase</fullName>
    </alternativeName>
</protein>
<accession>A0A429XDK1</accession>
<dbReference type="Proteomes" id="UP000287296">
    <property type="component" value="Unassembled WGS sequence"/>
</dbReference>
<feature type="site" description="Important for catalytic activity" evidence="7">
    <location>
        <position position="267"/>
    </location>
</feature>
<dbReference type="GO" id="GO:0071555">
    <property type="term" value="P:cell wall organization"/>
    <property type="evidence" value="ECO:0007669"/>
    <property type="project" value="UniProtKB-KW"/>
</dbReference>
<reference evidence="8 11" key="2">
    <citation type="submission" date="2021-03" db="EMBL/GenBank/DDBJ databases">
        <title>Antimicrobial resistance genes in bacteria isolated from Japanese honey, and their potential for conferring macrolide and lincosamide resistance in the American foulbrood pathogen Paenibacillus larvae.</title>
        <authorList>
            <person name="Okamoto M."/>
            <person name="Kumagai M."/>
            <person name="Kanamori H."/>
            <person name="Takamatsu D."/>
        </authorList>
    </citation>
    <scope>NUCLEOTIDE SEQUENCE [LARGE SCALE GENOMIC DNA]</scope>
    <source>
        <strain evidence="8 11">J6TS1</strain>
    </source>
</reference>
<keyword evidence="3 7" id="KW-1133">Transmembrane helix</keyword>
<keyword evidence="6 7" id="KW-0961">Cell wall biogenesis/degradation</keyword>
<comment type="subcellular location">
    <subcellularLocation>
        <location evidence="7">Cell membrane</location>
        <topology evidence="7">Single-pass membrane protein</topology>
    </subcellularLocation>
</comment>
<gene>
    <name evidence="7 9" type="primary">mltG</name>
    <name evidence="8" type="synonym">pabC_1</name>
    <name evidence="9" type="ORF">D5F11_001180</name>
    <name evidence="8" type="ORF">J6TS1_38640</name>
</gene>
<keyword evidence="4 7" id="KW-0472">Membrane</keyword>
<evidence type="ECO:0000313" key="10">
    <source>
        <dbReference type="Proteomes" id="UP000287296"/>
    </source>
</evidence>